<reference evidence="9 10" key="1">
    <citation type="submission" date="2018-12" db="EMBL/GenBank/DDBJ databases">
        <authorList>
            <person name="Yang Y."/>
        </authorList>
    </citation>
    <scope>NUCLEOTIDE SEQUENCE [LARGE SCALE GENOMIC DNA]</scope>
    <source>
        <strain evidence="9 10">L-25-5w-1</strain>
    </source>
</reference>
<dbReference type="Proteomes" id="UP000277007">
    <property type="component" value="Unassembled WGS sequence"/>
</dbReference>
<dbReference type="SUPFAM" id="SSF56436">
    <property type="entry name" value="C-type lectin-like"/>
    <property type="match status" value="1"/>
</dbReference>
<dbReference type="Pfam" id="PF03781">
    <property type="entry name" value="FGE-sulfatase"/>
    <property type="match status" value="1"/>
</dbReference>
<dbReference type="GO" id="GO:0008236">
    <property type="term" value="F:serine-type peptidase activity"/>
    <property type="evidence" value="ECO:0007669"/>
    <property type="project" value="UniProtKB-KW"/>
</dbReference>
<dbReference type="InterPro" id="IPR005532">
    <property type="entry name" value="SUMF_dom"/>
</dbReference>
<proteinExistence type="inferred from homology"/>
<dbReference type="Pfam" id="PF17963">
    <property type="entry name" value="Big_9"/>
    <property type="match status" value="1"/>
</dbReference>
<evidence type="ECO:0000256" key="5">
    <source>
        <dbReference type="ARBA" id="ARBA00022825"/>
    </source>
</evidence>
<keyword evidence="4 6" id="KW-0378">Hydrolase</keyword>
<dbReference type="EMBL" id="RXMA01000032">
    <property type="protein sequence ID" value="RTR15669.1"/>
    <property type="molecule type" value="Genomic_DNA"/>
</dbReference>
<dbReference type="RefSeq" id="WP_126619705.1">
    <property type="nucleotide sequence ID" value="NZ_JBHUCY010000014.1"/>
</dbReference>
<feature type="region of interest" description="Disordered" evidence="7">
    <location>
        <begin position="389"/>
        <end position="410"/>
    </location>
</feature>
<dbReference type="InterPro" id="IPR009003">
    <property type="entry name" value="Peptidase_S1_PA"/>
</dbReference>
<evidence type="ECO:0000256" key="6">
    <source>
        <dbReference type="RuleBase" id="RU004296"/>
    </source>
</evidence>
<dbReference type="Gene3D" id="3.90.1580.10">
    <property type="entry name" value="paralog of FGE (formylglycine-generating enzyme)"/>
    <property type="match status" value="1"/>
</dbReference>
<dbReference type="InterPro" id="IPR043504">
    <property type="entry name" value="Peptidase_S1_PA_chymotrypsin"/>
</dbReference>
<dbReference type="PANTHER" id="PTHR23150:SF35">
    <property type="entry name" value="BLL6746 PROTEIN"/>
    <property type="match status" value="1"/>
</dbReference>
<keyword evidence="5 6" id="KW-0720">Serine protease</keyword>
<dbReference type="InterPro" id="IPR051043">
    <property type="entry name" value="Sulfatase_Mod_Factor_Kinase"/>
</dbReference>
<sequence length="622" mass="67803">MILRLCAIAALLIGVGLSSASARADEVRLSRDYFDRKVWHFPQAVTGGAMTMIQRGNFESMASYQSGRYHRSGQAVGRVQILTASNETSACTGWLIAKDRVMTNHHCVVGTTPATRALDMKLALGVVDGRTEAEIPLLGVALPPLESNADLDYAILRVEGDTSRFPSLPLNHVRDPRPGEALFLIGHPGGASQHIIRRDCLAVDRRVPSGLEFAHRCDSIPGNSGSPVFADDDGALVGLHHSGDTQANFAIRMEEIKRSSRIFASLVGSGSKPILNPRTVNDRWEKLEGGKTYRLPVLENDVGAVGGGLRVVAVGPMAKGRAEVAADGQEILYTAPTDAAGDVTFSYRVREEGGGEAEGTVTLSLQTAPSGPRVIRDCAECPEMVVVPPGNFMMGSPEDERGRSQGEGPQHRVTIGQAFAVGRYAVTFEEWDACVRDGGCGGYRPGDEGWGRGRRPVIHVSWHDAKSYAAWLSRKTGQSYRLLSESEREYVTRAGTTTPFNTGYRITTDQANFDGTFEYNGRATDVYRRRTAEVGSFKPNAFGLYDLHGNVWEWVEDCWHADYQGAPADGSAWTAGTCEGRVLRGGSWYNAPSSLLSAFRYWNPPNYRIFNRGFRVARTLLP</sequence>
<dbReference type="GO" id="GO:0006508">
    <property type="term" value="P:proteolysis"/>
    <property type="evidence" value="ECO:0007669"/>
    <property type="project" value="UniProtKB-KW"/>
</dbReference>
<dbReference type="EC" id="3.4.21.-" evidence="6"/>
<feature type="chain" id="PRO_5018821694" description="Serine protease" evidence="6">
    <location>
        <begin position="25"/>
        <end position="622"/>
    </location>
</feature>
<evidence type="ECO:0000313" key="9">
    <source>
        <dbReference type="EMBL" id="RTR15669.1"/>
    </source>
</evidence>
<dbReference type="PRINTS" id="PR00839">
    <property type="entry name" value="V8PROTEASE"/>
</dbReference>
<name>A0A431VBB0_9PROT</name>
<accession>A0A431VBB0</accession>
<keyword evidence="3 6" id="KW-0732">Signal</keyword>
<comment type="caution">
    <text evidence="9">The sequence shown here is derived from an EMBL/GenBank/DDBJ whole genome shotgun (WGS) entry which is preliminary data.</text>
</comment>
<evidence type="ECO:0000256" key="2">
    <source>
        <dbReference type="ARBA" id="ARBA00022670"/>
    </source>
</evidence>
<protein>
    <recommendedName>
        <fullName evidence="6">Serine protease</fullName>
        <ecNumber evidence="6">3.4.21.-</ecNumber>
    </recommendedName>
</protein>
<dbReference type="GO" id="GO:0120147">
    <property type="term" value="F:formylglycine-generating oxidase activity"/>
    <property type="evidence" value="ECO:0007669"/>
    <property type="project" value="TreeGrafter"/>
</dbReference>
<dbReference type="InterPro" id="IPR008256">
    <property type="entry name" value="Peptidase_S1B"/>
</dbReference>
<evidence type="ECO:0000256" key="4">
    <source>
        <dbReference type="ARBA" id="ARBA00022801"/>
    </source>
</evidence>
<keyword evidence="10" id="KW-1185">Reference proteome</keyword>
<dbReference type="AlphaFoldDB" id="A0A431VBB0"/>
<dbReference type="SUPFAM" id="SSF50494">
    <property type="entry name" value="Trypsin-like serine proteases"/>
    <property type="match status" value="1"/>
</dbReference>
<dbReference type="Gene3D" id="2.40.10.10">
    <property type="entry name" value="Trypsin-like serine proteases"/>
    <property type="match status" value="2"/>
</dbReference>
<dbReference type="PANTHER" id="PTHR23150">
    <property type="entry name" value="SULFATASE MODIFYING FACTOR 1, 2"/>
    <property type="match status" value="1"/>
</dbReference>
<dbReference type="OrthoDB" id="9768004at2"/>
<gene>
    <name evidence="9" type="ORF">EJ903_22550</name>
</gene>
<evidence type="ECO:0000313" key="10">
    <source>
        <dbReference type="Proteomes" id="UP000277007"/>
    </source>
</evidence>
<dbReference type="InterPro" id="IPR042095">
    <property type="entry name" value="SUMF_sf"/>
</dbReference>
<evidence type="ECO:0000256" key="7">
    <source>
        <dbReference type="SAM" id="MobiDB-lite"/>
    </source>
</evidence>
<dbReference type="InterPro" id="IPR016187">
    <property type="entry name" value="CTDL_fold"/>
</dbReference>
<evidence type="ECO:0000259" key="8">
    <source>
        <dbReference type="Pfam" id="PF03781"/>
    </source>
</evidence>
<feature type="signal peptide" evidence="6">
    <location>
        <begin position="1"/>
        <end position="24"/>
    </location>
</feature>
<organism evidence="9 10">
    <name type="scientific">Azospirillum griseum</name>
    <dbReference type="NCBI Taxonomy" id="2496639"/>
    <lineage>
        <taxon>Bacteria</taxon>
        <taxon>Pseudomonadati</taxon>
        <taxon>Pseudomonadota</taxon>
        <taxon>Alphaproteobacteria</taxon>
        <taxon>Rhodospirillales</taxon>
        <taxon>Azospirillaceae</taxon>
        <taxon>Azospirillum</taxon>
    </lineage>
</organism>
<comment type="similarity">
    <text evidence="1 6">Belongs to the peptidase S1B family.</text>
</comment>
<feature type="domain" description="Sulfatase-modifying factor enzyme-like" evidence="8">
    <location>
        <begin position="380"/>
        <end position="618"/>
    </location>
</feature>
<evidence type="ECO:0000256" key="1">
    <source>
        <dbReference type="ARBA" id="ARBA00008764"/>
    </source>
</evidence>
<dbReference type="Pfam" id="PF13365">
    <property type="entry name" value="Trypsin_2"/>
    <property type="match status" value="1"/>
</dbReference>
<evidence type="ECO:0000256" key="3">
    <source>
        <dbReference type="ARBA" id="ARBA00022729"/>
    </source>
</evidence>
<keyword evidence="2 6" id="KW-0645">Protease</keyword>